<evidence type="ECO:0000313" key="1">
    <source>
        <dbReference type="EMBL" id="NSG84560.1"/>
    </source>
</evidence>
<reference evidence="1 2" key="1">
    <citation type="journal article" date="2020" name="Cell Host Microbe">
        <title>Functional and Genomic Variation between Human-Derived Isolates of Lachnospiraceae Reveals Inter- and Intra-Species Diversity.</title>
        <authorList>
            <person name="Sorbara M.T."/>
            <person name="Littmann E.R."/>
            <person name="Fontana E."/>
            <person name="Moody T.U."/>
            <person name="Kohout C.E."/>
            <person name="Gjonbalaj M."/>
            <person name="Eaton V."/>
            <person name="Seok R."/>
            <person name="Leiner I.M."/>
            <person name="Pamer E.G."/>
        </authorList>
    </citation>
    <scope>NUCLEOTIDE SEQUENCE [LARGE SCALE GENOMIC DNA]</scope>
    <source>
        <strain evidence="1 2">MSK.17.74</strain>
    </source>
</reference>
<sequence length="181" mass="21585">MHPWLHFKTITKHKLMVMHYCFRIGLYKQGLLHDLSKYTPSEFLVGCKYYQGNRSPNNAEREATGVSTAWLHHKGRNKHHYEHWVDYSINDPEHVIMGAKMPRRYVAEMVMDRISASRTYLGDAYDNHKPLEYFLKSKPKLWFVHPQTKKELEGLLRILNDKGEEKALWYIKHVYLKGKEK</sequence>
<evidence type="ECO:0000313" key="2">
    <source>
        <dbReference type="Proteomes" id="UP001644719"/>
    </source>
</evidence>
<protein>
    <submittedName>
        <fullName evidence="1">Catalase</fullName>
    </submittedName>
</protein>
<dbReference type="EMBL" id="JAAITS010000007">
    <property type="protein sequence ID" value="NSG84560.1"/>
    <property type="molecule type" value="Genomic_DNA"/>
</dbReference>
<accession>A0ABX2H308</accession>
<dbReference type="Pfam" id="PF18907">
    <property type="entry name" value="DUF5662"/>
    <property type="match status" value="1"/>
</dbReference>
<dbReference type="InterPro" id="IPR043721">
    <property type="entry name" value="DUF5662"/>
</dbReference>
<dbReference type="GeneID" id="69515654"/>
<gene>
    <name evidence="1" type="ORF">G5B17_03705</name>
</gene>
<comment type="caution">
    <text evidence="1">The sequence shown here is derived from an EMBL/GenBank/DDBJ whole genome shotgun (WGS) entry which is preliminary data.</text>
</comment>
<name>A0ABX2H308_9FIRM</name>
<organism evidence="1 2">
    <name type="scientific">Blautia faecis</name>
    <dbReference type="NCBI Taxonomy" id="871665"/>
    <lineage>
        <taxon>Bacteria</taxon>
        <taxon>Bacillati</taxon>
        <taxon>Bacillota</taxon>
        <taxon>Clostridia</taxon>
        <taxon>Lachnospirales</taxon>
        <taxon>Lachnospiraceae</taxon>
        <taxon>Blautia</taxon>
    </lineage>
</organism>
<proteinExistence type="predicted"/>
<dbReference type="Proteomes" id="UP001644719">
    <property type="component" value="Unassembled WGS sequence"/>
</dbReference>
<dbReference type="RefSeq" id="WP_148462446.1">
    <property type="nucleotide sequence ID" value="NZ_JAAITS010000007.1"/>
</dbReference>
<keyword evidence="2" id="KW-1185">Reference proteome</keyword>